<sequence length="144" mass="14897">MDVFAQAQAGAAATAAPPPAVSRRPSLGLSAYVPETAAASRGLPVEGDLVAVRGSGVRSARPSARRWAERQLRDENTRARYYVPKGDCGCCGAAVCRVLPNRHVYPPAVAAALAGLRAVPPPLLYMGTARTLKAVPVIVPASPS</sequence>
<accession>S9TP13</accession>
<name>S9TP13_9TRYP</name>
<dbReference type="AlphaFoldDB" id="S9TP13"/>
<dbReference type="EMBL" id="ATMH01010096">
    <property type="protein sequence ID" value="EPY18123.1"/>
    <property type="molecule type" value="Genomic_DNA"/>
</dbReference>
<protein>
    <submittedName>
        <fullName evidence="1">Uncharacterized protein</fullName>
    </submittedName>
</protein>
<evidence type="ECO:0000313" key="1">
    <source>
        <dbReference type="EMBL" id="EPY18123.1"/>
    </source>
</evidence>
<gene>
    <name evidence="1" type="ORF">STCU_10170</name>
</gene>
<proteinExistence type="predicted"/>
<keyword evidence="2" id="KW-1185">Reference proteome</keyword>
<evidence type="ECO:0000313" key="2">
    <source>
        <dbReference type="Proteomes" id="UP000015354"/>
    </source>
</evidence>
<reference evidence="1 2" key="1">
    <citation type="journal article" date="2013" name="PLoS ONE">
        <title>Predicting the Proteins of Angomonas deanei, Strigomonas culicis and Their Respective Endosymbionts Reveals New Aspects of the Trypanosomatidae Family.</title>
        <authorList>
            <person name="Motta M.C."/>
            <person name="Martins A.C."/>
            <person name="de Souza S.S."/>
            <person name="Catta-Preta C.M."/>
            <person name="Silva R."/>
            <person name="Klein C.C."/>
            <person name="de Almeida L.G."/>
            <person name="de Lima Cunha O."/>
            <person name="Ciapina L.P."/>
            <person name="Brocchi M."/>
            <person name="Colabardini A.C."/>
            <person name="de Araujo Lima B."/>
            <person name="Machado C.R."/>
            <person name="de Almeida Soares C.M."/>
            <person name="Probst C.M."/>
            <person name="de Menezes C.B."/>
            <person name="Thompson C.E."/>
            <person name="Bartholomeu D.C."/>
            <person name="Gradia D.F."/>
            <person name="Pavoni D.P."/>
            <person name="Grisard E.C."/>
            <person name="Fantinatti-Garboggini F."/>
            <person name="Marchini F.K."/>
            <person name="Rodrigues-Luiz G.F."/>
            <person name="Wagner G."/>
            <person name="Goldman G.H."/>
            <person name="Fietto J.L."/>
            <person name="Elias M.C."/>
            <person name="Goldman M.H."/>
            <person name="Sagot M.F."/>
            <person name="Pereira M."/>
            <person name="Stoco P.H."/>
            <person name="de Mendonca-Neto R.P."/>
            <person name="Teixeira S.M."/>
            <person name="Maciel T.E."/>
            <person name="de Oliveira Mendes T.A."/>
            <person name="Urmenyi T.P."/>
            <person name="de Souza W."/>
            <person name="Schenkman S."/>
            <person name="de Vasconcelos A.T."/>
        </authorList>
    </citation>
    <scope>NUCLEOTIDE SEQUENCE [LARGE SCALE GENOMIC DNA]</scope>
</reference>
<comment type="caution">
    <text evidence="1">The sequence shown here is derived from an EMBL/GenBank/DDBJ whole genome shotgun (WGS) entry which is preliminary data.</text>
</comment>
<dbReference type="Proteomes" id="UP000015354">
    <property type="component" value="Unassembled WGS sequence"/>
</dbReference>
<organism evidence="1 2">
    <name type="scientific">Strigomonas culicis</name>
    <dbReference type="NCBI Taxonomy" id="28005"/>
    <lineage>
        <taxon>Eukaryota</taxon>
        <taxon>Discoba</taxon>
        <taxon>Euglenozoa</taxon>
        <taxon>Kinetoplastea</taxon>
        <taxon>Metakinetoplastina</taxon>
        <taxon>Trypanosomatida</taxon>
        <taxon>Trypanosomatidae</taxon>
        <taxon>Strigomonadinae</taxon>
        <taxon>Strigomonas</taxon>
    </lineage>
</organism>